<dbReference type="PANTHER" id="PTHR37834:SF2">
    <property type="entry name" value="ESTERASE, SGNH HYDROLASE-TYPE"/>
    <property type="match status" value="1"/>
</dbReference>
<organism evidence="4 5">
    <name type="scientific">Barnesiella intestinihominis YIT 11860</name>
    <dbReference type="NCBI Taxonomy" id="742726"/>
    <lineage>
        <taxon>Bacteria</taxon>
        <taxon>Pseudomonadati</taxon>
        <taxon>Bacteroidota</taxon>
        <taxon>Bacteroidia</taxon>
        <taxon>Bacteroidales</taxon>
        <taxon>Barnesiellaceae</taxon>
        <taxon>Barnesiella</taxon>
    </lineage>
</organism>
<evidence type="ECO:0008006" key="6">
    <source>
        <dbReference type="Google" id="ProtNLM"/>
    </source>
</evidence>
<dbReference type="InterPro" id="IPR013830">
    <property type="entry name" value="SGNH_hydro"/>
</dbReference>
<dbReference type="AlphaFoldDB" id="K0X803"/>
<dbReference type="Gene3D" id="3.40.50.1110">
    <property type="entry name" value="SGNH hydrolase"/>
    <property type="match status" value="1"/>
</dbReference>
<dbReference type="EMBL" id="ADLE01000011">
    <property type="protein sequence ID" value="EJZ63839.1"/>
    <property type="molecule type" value="Genomic_DNA"/>
</dbReference>
<dbReference type="Pfam" id="PF13472">
    <property type="entry name" value="Lipase_GDSL_2"/>
    <property type="match status" value="1"/>
</dbReference>
<dbReference type="OrthoDB" id="9801375at2"/>
<reference evidence="4 5" key="1">
    <citation type="submission" date="2012-08" db="EMBL/GenBank/DDBJ databases">
        <title>The Genome Sequence of Barnesiella intestinihominis YIT 11860.</title>
        <authorList>
            <consortium name="The Broad Institute Genome Sequencing Platform"/>
            <person name="Earl A."/>
            <person name="Ward D."/>
            <person name="Feldgarden M."/>
            <person name="Gevers D."/>
            <person name="Morotomi M."/>
            <person name="Walker B."/>
            <person name="Young S.K."/>
            <person name="Zeng Q."/>
            <person name="Gargeya S."/>
            <person name="Fitzgerald M."/>
            <person name="Haas B."/>
            <person name="Abouelleil A."/>
            <person name="Alvarado L."/>
            <person name="Arachchi H.M."/>
            <person name="Berlin A.M."/>
            <person name="Chapman S.B."/>
            <person name="Goldberg J."/>
            <person name="Griggs A."/>
            <person name="Gujja S."/>
            <person name="Hansen M."/>
            <person name="Howarth C."/>
            <person name="Imamovic A."/>
            <person name="Larimer J."/>
            <person name="McCowen C."/>
            <person name="Montmayeur A."/>
            <person name="Murphy C."/>
            <person name="Neiman D."/>
            <person name="Pearson M."/>
            <person name="Priest M."/>
            <person name="Roberts A."/>
            <person name="Saif S."/>
            <person name="Shea T."/>
            <person name="Sisk P."/>
            <person name="Sykes S."/>
            <person name="Wortman J."/>
            <person name="Nusbaum C."/>
            <person name="Birren B."/>
        </authorList>
    </citation>
    <scope>NUCLEOTIDE SEQUENCE [LARGE SCALE GENOMIC DNA]</scope>
    <source>
        <strain evidence="4 5">YIT 11860</strain>
    </source>
</reference>
<feature type="signal peptide" evidence="1">
    <location>
        <begin position="1"/>
        <end position="20"/>
    </location>
</feature>
<keyword evidence="1" id="KW-0732">Signal</keyword>
<dbReference type="CDD" id="cd01831">
    <property type="entry name" value="Endoglucanase_E_like"/>
    <property type="match status" value="1"/>
</dbReference>
<feature type="domain" description="SGNH hydrolase-type esterase" evidence="2">
    <location>
        <begin position="154"/>
        <end position="312"/>
    </location>
</feature>
<dbReference type="GO" id="GO:0052689">
    <property type="term" value="F:carboxylic ester hydrolase activity"/>
    <property type="evidence" value="ECO:0007669"/>
    <property type="project" value="InterPro"/>
</dbReference>
<dbReference type="eggNOG" id="COG2755">
    <property type="taxonomic scope" value="Bacteria"/>
</dbReference>
<dbReference type="HOGENOM" id="CLU_042506_2_0_10"/>
<gene>
    <name evidence="4" type="ORF">HMPREF9448_01678</name>
</gene>
<evidence type="ECO:0000313" key="5">
    <source>
        <dbReference type="Proteomes" id="UP000006044"/>
    </source>
</evidence>
<comment type="caution">
    <text evidence="4">The sequence shown here is derived from an EMBL/GenBank/DDBJ whole genome shotgun (WGS) entry which is preliminary data.</text>
</comment>
<dbReference type="InterPro" id="IPR036514">
    <property type="entry name" value="SGNH_hydro_sf"/>
</dbReference>
<dbReference type="RefSeq" id="WP_008862137.1">
    <property type="nucleotide sequence ID" value="NZ_JH815204.1"/>
</dbReference>
<name>K0X803_9BACT</name>
<evidence type="ECO:0000259" key="3">
    <source>
        <dbReference type="Pfam" id="PF17996"/>
    </source>
</evidence>
<dbReference type="InterPro" id="IPR052762">
    <property type="entry name" value="PCW_deacetylase/CE"/>
</dbReference>
<dbReference type="SUPFAM" id="SSF52266">
    <property type="entry name" value="SGNH hydrolase"/>
    <property type="match status" value="1"/>
</dbReference>
<dbReference type="STRING" id="742726.HMPREF9448_01678"/>
<dbReference type="Gene3D" id="2.60.120.260">
    <property type="entry name" value="Galactose-binding domain-like"/>
    <property type="match status" value="1"/>
</dbReference>
<evidence type="ECO:0000259" key="2">
    <source>
        <dbReference type="Pfam" id="PF13472"/>
    </source>
</evidence>
<dbReference type="InterPro" id="IPR037461">
    <property type="entry name" value="CtCE2-like_dom"/>
</dbReference>
<dbReference type="Proteomes" id="UP000006044">
    <property type="component" value="Unassembled WGS sequence"/>
</dbReference>
<evidence type="ECO:0000313" key="4">
    <source>
        <dbReference type="EMBL" id="EJZ63839.1"/>
    </source>
</evidence>
<protein>
    <recommendedName>
        <fullName evidence="6">SGNH hydrolase-type esterase domain-containing protein</fullName>
    </recommendedName>
</protein>
<sequence length="366" mass="41510">MKKLFFFAIALLWTGFSSFSKTLSLQGEFINPSHRYIQYIGRISHKTPDAIRFNYPGVQIRASFRGTSLKMYAKPMSGFFMVKIDNAAPFKISFNSPSDSIVTLATALNDTVHTATIMNVIEAFHRQPEFKGFLLDKGKNLVSPPNLPQRKIEFIGNSITCGYGIESVEASDPFTEETENHYYTYAAITARNLHAQHFVIARSGIGIYRNYNGPREGSPDCMPAMYNQTLFNDSSEIWDFSRYIPDVVCINLGTNDTSTPGYDTDRLYNAYLAFHKTVRNNYPKAKIVWLTGCMLHGESLSLVKNTLDRLSDTLHKAGDLEVYRFDMTPQTGELGYGASWHPSLLQQQRMADELTPFLRKLMSWTD</sequence>
<feature type="chain" id="PRO_5003840869" description="SGNH hydrolase-type esterase domain-containing protein" evidence="1">
    <location>
        <begin position="21"/>
        <end position="366"/>
    </location>
</feature>
<proteinExistence type="predicted"/>
<evidence type="ECO:0000256" key="1">
    <source>
        <dbReference type="SAM" id="SignalP"/>
    </source>
</evidence>
<keyword evidence="5" id="KW-1185">Reference proteome</keyword>
<dbReference type="PANTHER" id="PTHR37834">
    <property type="entry name" value="GDSL-LIKE LIPASE/ACYLHYDROLASE DOMAIN PROTEIN (AFU_ORTHOLOGUE AFUA_2G00620)"/>
    <property type="match status" value="1"/>
</dbReference>
<accession>K0X803</accession>
<dbReference type="GeneID" id="77848926"/>
<dbReference type="InterPro" id="IPR040794">
    <property type="entry name" value="CE2_N"/>
</dbReference>
<feature type="domain" description="Carbohydrate esterase 2 N-terminal" evidence="3">
    <location>
        <begin position="39"/>
        <end position="145"/>
    </location>
</feature>
<dbReference type="Pfam" id="PF17996">
    <property type="entry name" value="CE2_N"/>
    <property type="match status" value="1"/>
</dbReference>